<feature type="compositionally biased region" description="Basic and acidic residues" evidence="1">
    <location>
        <begin position="91"/>
        <end position="121"/>
    </location>
</feature>
<sequence length="130" mass="14578">MKLDRAIKPVHLVFAAAGLLVLAVTLIISSANVQTIEPVKKTVLQATKKENYNSYYVNVNSYLSGGKKHGVDALAKQSFISMEEEKLHKYVDKNKKEQTRREKEEAKKAAKEAKEAEEARQAEQNNESSD</sequence>
<gene>
    <name evidence="2" type="ORF">OGAPHI_004928</name>
</gene>
<evidence type="ECO:0000256" key="1">
    <source>
        <dbReference type="SAM" id="MobiDB-lite"/>
    </source>
</evidence>
<keyword evidence="3" id="KW-1185">Reference proteome</keyword>
<dbReference type="GeneID" id="70236892"/>
<reference evidence="2" key="1">
    <citation type="journal article" date="2021" name="Open Biol.">
        <title>Shared evolutionary footprints suggest mitochondrial oxidative damage underlies multiple complex I losses in fungi.</title>
        <authorList>
            <person name="Schikora-Tamarit M.A."/>
            <person name="Marcet-Houben M."/>
            <person name="Nosek J."/>
            <person name="Gabaldon T."/>
        </authorList>
    </citation>
    <scope>NUCLEOTIDE SEQUENCE</scope>
    <source>
        <strain evidence="2">CBS6075</strain>
    </source>
</reference>
<dbReference type="EMBL" id="JAEUBE010000366">
    <property type="protein sequence ID" value="KAH3663527.1"/>
    <property type="molecule type" value="Genomic_DNA"/>
</dbReference>
<organism evidence="2 3">
    <name type="scientific">Ogataea philodendri</name>
    <dbReference type="NCBI Taxonomy" id="1378263"/>
    <lineage>
        <taxon>Eukaryota</taxon>
        <taxon>Fungi</taxon>
        <taxon>Dikarya</taxon>
        <taxon>Ascomycota</taxon>
        <taxon>Saccharomycotina</taxon>
        <taxon>Pichiomycetes</taxon>
        <taxon>Pichiales</taxon>
        <taxon>Pichiaceae</taxon>
        <taxon>Ogataea</taxon>
    </lineage>
</organism>
<accession>A0A9P8P1J7</accession>
<dbReference type="AlphaFoldDB" id="A0A9P8P1J7"/>
<evidence type="ECO:0000313" key="2">
    <source>
        <dbReference type="EMBL" id="KAH3663527.1"/>
    </source>
</evidence>
<dbReference type="OrthoDB" id="10502841at2759"/>
<name>A0A9P8P1J7_9ASCO</name>
<dbReference type="Proteomes" id="UP000769157">
    <property type="component" value="Unassembled WGS sequence"/>
</dbReference>
<proteinExistence type="predicted"/>
<comment type="caution">
    <text evidence="2">The sequence shown here is derived from an EMBL/GenBank/DDBJ whole genome shotgun (WGS) entry which is preliminary data.</text>
</comment>
<evidence type="ECO:0000313" key="3">
    <source>
        <dbReference type="Proteomes" id="UP000769157"/>
    </source>
</evidence>
<dbReference type="RefSeq" id="XP_046059863.1">
    <property type="nucleotide sequence ID" value="XM_046206059.1"/>
</dbReference>
<protein>
    <submittedName>
        <fullName evidence="2">Uncharacterized protein</fullName>
    </submittedName>
</protein>
<feature type="region of interest" description="Disordered" evidence="1">
    <location>
        <begin position="91"/>
        <end position="130"/>
    </location>
</feature>
<reference evidence="2" key="2">
    <citation type="submission" date="2021-01" db="EMBL/GenBank/DDBJ databases">
        <authorList>
            <person name="Schikora-Tamarit M.A."/>
        </authorList>
    </citation>
    <scope>NUCLEOTIDE SEQUENCE</scope>
    <source>
        <strain evidence="2">CBS6075</strain>
    </source>
</reference>